<evidence type="ECO:0000313" key="1">
    <source>
        <dbReference type="EMBL" id="KAG5174921.1"/>
    </source>
</evidence>
<feature type="non-terminal residue" evidence="1">
    <location>
        <position position="84"/>
    </location>
</feature>
<name>A0A835YI28_9STRA</name>
<keyword evidence="2" id="KW-1185">Reference proteome</keyword>
<sequence>MPWLLRCARAQCRRRVCAYIALGCARLCAYVHNGNADVRRRYSCRHELAAHATYSNHDMNDACFSKEVLCAHRAAHGLKHGMVA</sequence>
<dbReference type="AlphaFoldDB" id="A0A835YI28"/>
<comment type="caution">
    <text evidence="1">The sequence shown here is derived from an EMBL/GenBank/DDBJ whole genome shotgun (WGS) entry which is preliminary data.</text>
</comment>
<dbReference type="Proteomes" id="UP000664859">
    <property type="component" value="Unassembled WGS sequence"/>
</dbReference>
<gene>
    <name evidence="1" type="ORF">JKP88DRAFT_190760</name>
</gene>
<protein>
    <submittedName>
        <fullName evidence="1">Uncharacterized protein</fullName>
    </submittedName>
</protein>
<dbReference type="OrthoDB" id="408303at2759"/>
<dbReference type="EMBL" id="JAFCMP010000557">
    <property type="protein sequence ID" value="KAG5174921.1"/>
    <property type="molecule type" value="Genomic_DNA"/>
</dbReference>
<reference evidence="1" key="1">
    <citation type="submission" date="2021-02" db="EMBL/GenBank/DDBJ databases">
        <title>First Annotated Genome of the Yellow-green Alga Tribonema minus.</title>
        <authorList>
            <person name="Mahan K.M."/>
        </authorList>
    </citation>
    <scope>NUCLEOTIDE SEQUENCE</scope>
    <source>
        <strain evidence="1">UTEX B ZZ1240</strain>
    </source>
</reference>
<evidence type="ECO:0000313" key="2">
    <source>
        <dbReference type="Proteomes" id="UP000664859"/>
    </source>
</evidence>
<proteinExistence type="predicted"/>
<accession>A0A835YI28</accession>
<organism evidence="1 2">
    <name type="scientific">Tribonema minus</name>
    <dbReference type="NCBI Taxonomy" id="303371"/>
    <lineage>
        <taxon>Eukaryota</taxon>
        <taxon>Sar</taxon>
        <taxon>Stramenopiles</taxon>
        <taxon>Ochrophyta</taxon>
        <taxon>PX clade</taxon>
        <taxon>Xanthophyceae</taxon>
        <taxon>Tribonematales</taxon>
        <taxon>Tribonemataceae</taxon>
        <taxon>Tribonema</taxon>
    </lineage>
</organism>